<dbReference type="Proteomes" id="UP000054047">
    <property type="component" value="Unassembled WGS sequence"/>
</dbReference>
<keyword evidence="3" id="KW-0238">DNA-binding</keyword>
<dbReference type="OrthoDB" id="6159439at2759"/>
<evidence type="ECO:0000313" key="8">
    <source>
        <dbReference type="Proteomes" id="UP000054047"/>
    </source>
</evidence>
<reference evidence="7 8" key="1">
    <citation type="submission" date="2013-12" db="EMBL/GenBank/DDBJ databases">
        <title>Draft genome of the parsitic nematode Ancylostoma duodenale.</title>
        <authorList>
            <person name="Mitreva M."/>
        </authorList>
    </citation>
    <scope>NUCLEOTIDE SEQUENCE [LARGE SCALE GENOMIC DNA]</scope>
    <source>
        <strain evidence="7 8">Zhejiang</strain>
    </source>
</reference>
<dbReference type="InterPro" id="IPR001827">
    <property type="entry name" value="Homeobox_Antennapedia_CS"/>
</dbReference>
<evidence type="ECO:0000256" key="3">
    <source>
        <dbReference type="ARBA" id="ARBA00023125"/>
    </source>
</evidence>
<organism evidence="7 8">
    <name type="scientific">Ancylostoma duodenale</name>
    <dbReference type="NCBI Taxonomy" id="51022"/>
    <lineage>
        <taxon>Eukaryota</taxon>
        <taxon>Metazoa</taxon>
        <taxon>Ecdysozoa</taxon>
        <taxon>Nematoda</taxon>
        <taxon>Chromadorea</taxon>
        <taxon>Rhabditida</taxon>
        <taxon>Rhabditina</taxon>
        <taxon>Rhabditomorpha</taxon>
        <taxon>Strongyloidea</taxon>
        <taxon>Ancylostomatidae</taxon>
        <taxon>Ancylostomatinae</taxon>
        <taxon>Ancylostoma</taxon>
    </lineage>
</organism>
<dbReference type="GO" id="GO:0003677">
    <property type="term" value="F:DNA binding"/>
    <property type="evidence" value="ECO:0007669"/>
    <property type="project" value="UniProtKB-KW"/>
</dbReference>
<dbReference type="AlphaFoldDB" id="A0A0C2FTA7"/>
<sequence length="134" mass="15244">MYPNWTGDDSYWGGQSTPQGLAGPMPQAQALKQPYDPLLYNQSYMNNMKNMLAAQWVENSNPFSGYNALQASSASFPDRSVHLAQPVFPWMKMSGESHPYHRYFPIHVAIFDLSVTVFVLLEFSPLYYSQCTPH</sequence>
<keyword evidence="2" id="KW-0217">Developmental protein</keyword>
<dbReference type="PROSITE" id="PS00032">
    <property type="entry name" value="ANTENNAPEDIA"/>
    <property type="match status" value="1"/>
</dbReference>
<evidence type="ECO:0000256" key="6">
    <source>
        <dbReference type="SAM" id="MobiDB-lite"/>
    </source>
</evidence>
<protein>
    <submittedName>
        <fullName evidence="7">Uncharacterized protein</fullName>
    </submittedName>
</protein>
<dbReference type="GO" id="GO:0005634">
    <property type="term" value="C:nucleus"/>
    <property type="evidence" value="ECO:0007669"/>
    <property type="project" value="UniProtKB-SubCell"/>
</dbReference>
<name>A0A0C2FTA7_9BILA</name>
<proteinExistence type="predicted"/>
<keyword evidence="8" id="KW-1185">Reference proteome</keyword>
<gene>
    <name evidence="7" type="ORF">ANCDUO_18077</name>
</gene>
<keyword evidence="4" id="KW-0371">Homeobox</keyword>
<keyword evidence="5" id="KW-0539">Nucleus</keyword>
<comment type="subcellular location">
    <subcellularLocation>
        <location evidence="1">Nucleus</location>
    </subcellularLocation>
</comment>
<feature type="region of interest" description="Disordered" evidence="6">
    <location>
        <begin position="1"/>
        <end position="25"/>
    </location>
</feature>
<accession>A0A0C2FTA7</accession>
<dbReference type="GO" id="GO:0003700">
    <property type="term" value="F:DNA-binding transcription factor activity"/>
    <property type="evidence" value="ECO:0007669"/>
    <property type="project" value="InterPro"/>
</dbReference>
<evidence type="ECO:0000256" key="1">
    <source>
        <dbReference type="ARBA" id="ARBA00004123"/>
    </source>
</evidence>
<evidence type="ECO:0000313" key="7">
    <source>
        <dbReference type="EMBL" id="KIH51830.1"/>
    </source>
</evidence>
<evidence type="ECO:0000256" key="4">
    <source>
        <dbReference type="ARBA" id="ARBA00023155"/>
    </source>
</evidence>
<dbReference type="EMBL" id="KN745304">
    <property type="protein sequence ID" value="KIH51830.1"/>
    <property type="molecule type" value="Genomic_DNA"/>
</dbReference>
<evidence type="ECO:0000256" key="2">
    <source>
        <dbReference type="ARBA" id="ARBA00022473"/>
    </source>
</evidence>
<evidence type="ECO:0000256" key="5">
    <source>
        <dbReference type="ARBA" id="ARBA00023242"/>
    </source>
</evidence>